<reference evidence="2" key="1">
    <citation type="journal article" date="2021" name="Virus">
        <title>The discovery, distribution and diversity of DNA viruses associated with Drosophila melanogaster in Europe.</title>
        <authorList>
            <person name="Wallace M.A."/>
            <person name="Coffman K.A."/>
            <person name="Gilbert C."/>
            <person name="Ravindran S."/>
            <person name="Albery G.F."/>
            <person name="Abbott J."/>
            <person name="Argyridou E."/>
            <person name="Bellosta P."/>
            <person name="Betancourt A.J."/>
            <person name="Colinet H."/>
            <person name="Eric K."/>
            <person name="Glaser-Schmitt A."/>
            <person name="Grath S."/>
            <person name="Jelic M."/>
            <person name="Kankare M."/>
            <person name="Kozeretska I."/>
            <person name="Loeschcke V."/>
            <person name="Montchamp-Moreau C."/>
            <person name="Ometto L."/>
            <person name="Onder B.S."/>
            <person name="Orengo D.J."/>
            <person name="Parsch J."/>
            <person name="Pascual M."/>
            <person name="Patenkovic A."/>
            <person name="Puerma E."/>
            <person name="Ritchie M.G."/>
            <person name="Rota-Stabelli O."/>
            <person name="Schou M.F."/>
            <person name="Serga S.V."/>
            <person name="Stamenkovic-Radak M."/>
            <person name="Tanaskovic M."/>
            <person name="Veselinovic M.S."/>
            <person name="Vieira J."/>
            <person name="Vieira C.P."/>
            <person name="Kapun M."/>
            <person name="Flatt T."/>
            <person name="Gonzalez J."/>
            <person name="Staubach F."/>
            <person name="Obbard D.J."/>
        </authorList>
    </citation>
    <scope>NUCLEOTIDE SEQUENCE</scope>
    <source>
        <strain evidence="2">Filamentous_ES_Gim_15_30_pool</strain>
    </source>
</reference>
<accession>A0A6M9U0X8</accession>
<feature type="region of interest" description="Disordered" evidence="1">
    <location>
        <begin position="247"/>
        <end position="321"/>
    </location>
</feature>
<dbReference type="EMBL" id="MT496835">
    <property type="protein sequence ID" value="QKN22492.1"/>
    <property type="molecule type" value="Genomic_DNA"/>
</dbReference>
<proteinExistence type="predicted"/>
<organism evidence="2">
    <name type="scientific">Drosophila-associated filamentous virus</name>
    <dbReference type="NCBI Taxonomy" id="2743186"/>
    <lineage>
        <taxon>Viruses</taxon>
    </lineage>
</organism>
<name>A0A6M9U0X8_9VIRU</name>
<protein>
    <submittedName>
        <fullName evidence="2">Uncharacterized protein</fullName>
    </submittedName>
</protein>
<evidence type="ECO:0000256" key="1">
    <source>
        <dbReference type="SAM" id="MobiDB-lite"/>
    </source>
</evidence>
<evidence type="ECO:0000313" key="2">
    <source>
        <dbReference type="EMBL" id="QKN22492.1"/>
    </source>
</evidence>
<sequence length="321" mass="33814">MPDTLCTDAINEIASQIPPINTLNSILRQTQDIKLKLASMDINSILKEFSKIFDSVLEMQLKTDDQNVLIDNLNVRIKNGESLIEDNISAPLQKILSDINVLQNDIVKSSNEWRADNDKNIKTLKELDDKMQNIFSKMTIQETLVKITSTFNLIKATLQAIPKSDDITMSIVNDVTFKKLSNNMNDFISNITTKLNDSVKTDDFKTLLSDEFTKITTELKNFDQHKTTITELSTTLKNVEKNIDSILKLPSPGTGSGNKKPGSGSGAGSGTGSGGSAGSGGSGTGSGTAGSGGSAGSGTGSAAGSGSGTAGSGTGSAATKP</sequence>
<gene>
    <name evidence="2" type="primary">ORF38</name>
</gene>
<feature type="compositionally biased region" description="Gly residues" evidence="1">
    <location>
        <begin position="263"/>
        <end position="314"/>
    </location>
</feature>